<dbReference type="SUPFAM" id="SSF52540">
    <property type="entry name" value="P-loop containing nucleoside triphosphate hydrolases"/>
    <property type="match status" value="1"/>
</dbReference>
<dbReference type="Pfam" id="PF00005">
    <property type="entry name" value="ABC_tran"/>
    <property type="match status" value="1"/>
</dbReference>
<evidence type="ECO:0000256" key="5">
    <source>
        <dbReference type="ARBA" id="ARBA00022741"/>
    </source>
</evidence>
<sequence>MDTLMKVWPYLKTYRKQFYLGIFLQILSVIASVVEPFMFGLILTELASNVADMIQGAAGAGINYERILSLLVIYFIRGIIFHTSTFGANFFITESIQYMTYDLRQDLIKKINRLPVAYFDSHQIGNILNRLTSDVESISNAFQQSLLQILNAVLTIFFVFIMMFAIDWRMAILVSMIVPLSGLAARYIIYKSQPYFRQQADVLGELNGFVQENFSGFEVLKLYNQEKRVYEEFTGITDELYDVGFKASFISGNMRTVLAFITNISYILVAALGGFFVLQGQLSIGNLQAFTQYTWQIANPMQIISQVTGLIQSAFAAINRVFEILDEEDEDQSYSLELDQAITGQVSFENVSFSYQADQTLVENFDVNVEAGEMIAIVGPTGAGKTTMINLLMRFYDVNEGRITVDGKDIRDLNRQQYHSQFGMVLQDTWLFEGTIRENLRFGNLEAEDAEIEEAARATNVHDYIMSLPQGYDSVIDQESSNISAGQKQLLTIARALLADPQILLLDEATSSVDTRMERLIQEAMDELIEGRTSFVIAHRLSTIQNADRILVMRDGQIIEQGSHDELMAATGFYNELYNSQFDQ</sequence>
<dbReference type="InterPro" id="IPR017871">
    <property type="entry name" value="ABC_transporter-like_CS"/>
</dbReference>
<dbReference type="PANTHER" id="PTHR43394:SF1">
    <property type="entry name" value="ATP-BINDING CASSETTE SUB-FAMILY B MEMBER 10, MITOCHONDRIAL"/>
    <property type="match status" value="1"/>
</dbReference>
<dbReference type="GO" id="GO:0015421">
    <property type="term" value="F:ABC-type oligopeptide transporter activity"/>
    <property type="evidence" value="ECO:0007669"/>
    <property type="project" value="TreeGrafter"/>
</dbReference>
<dbReference type="Proteomes" id="UP001171751">
    <property type="component" value="Unassembled WGS sequence"/>
</dbReference>
<dbReference type="SUPFAM" id="SSF90123">
    <property type="entry name" value="ABC transporter transmembrane region"/>
    <property type="match status" value="1"/>
</dbReference>
<evidence type="ECO:0000259" key="10">
    <source>
        <dbReference type="PROSITE" id="PS50893"/>
    </source>
</evidence>
<evidence type="ECO:0000256" key="4">
    <source>
        <dbReference type="ARBA" id="ARBA00022692"/>
    </source>
</evidence>
<accession>A0AA43UC91</accession>
<keyword evidence="13" id="KW-1185">Reference proteome</keyword>
<organism evidence="12 13">
    <name type="scientific">Atopococcus tabaci</name>
    <dbReference type="NCBI Taxonomy" id="269774"/>
    <lineage>
        <taxon>Bacteria</taxon>
        <taxon>Bacillati</taxon>
        <taxon>Bacillota</taxon>
        <taxon>Bacilli</taxon>
        <taxon>Lactobacillales</taxon>
        <taxon>Carnobacteriaceae</taxon>
        <taxon>Atopococcus</taxon>
    </lineage>
</organism>
<keyword evidence="7 9" id="KW-1133">Transmembrane helix</keyword>
<dbReference type="SMART" id="SM00382">
    <property type="entry name" value="AAA"/>
    <property type="match status" value="1"/>
</dbReference>
<feature type="transmembrane region" description="Helical" evidence="9">
    <location>
        <begin position="71"/>
        <end position="92"/>
    </location>
</feature>
<dbReference type="PROSITE" id="PS50893">
    <property type="entry name" value="ABC_TRANSPORTER_2"/>
    <property type="match status" value="1"/>
</dbReference>
<dbReference type="InterPro" id="IPR027417">
    <property type="entry name" value="P-loop_NTPase"/>
</dbReference>
<feature type="domain" description="ABC transporter" evidence="10">
    <location>
        <begin position="346"/>
        <end position="580"/>
    </location>
</feature>
<dbReference type="FunFam" id="1.20.1560.10:FF:000011">
    <property type="entry name" value="Multidrug ABC transporter ATP-binding protein"/>
    <property type="match status" value="1"/>
</dbReference>
<evidence type="ECO:0000256" key="3">
    <source>
        <dbReference type="ARBA" id="ARBA00022475"/>
    </source>
</evidence>
<keyword evidence="6 12" id="KW-0067">ATP-binding</keyword>
<feature type="transmembrane region" description="Helical" evidence="9">
    <location>
        <begin position="146"/>
        <end position="166"/>
    </location>
</feature>
<proteinExistence type="predicted"/>
<feature type="domain" description="ABC transmembrane type-1" evidence="11">
    <location>
        <begin position="20"/>
        <end position="313"/>
    </location>
</feature>
<evidence type="ECO:0000259" key="11">
    <source>
        <dbReference type="PROSITE" id="PS50929"/>
    </source>
</evidence>
<dbReference type="CDD" id="cd18547">
    <property type="entry name" value="ABC_6TM_Tm288_like"/>
    <property type="match status" value="1"/>
</dbReference>
<gene>
    <name evidence="12" type="ORF">Q4F26_03130</name>
</gene>
<keyword evidence="5" id="KW-0547">Nucleotide-binding</keyword>
<dbReference type="InterPro" id="IPR039421">
    <property type="entry name" value="Type_1_exporter"/>
</dbReference>
<feature type="transmembrane region" description="Helical" evidence="9">
    <location>
        <begin position="172"/>
        <end position="189"/>
    </location>
</feature>
<feature type="transmembrane region" description="Helical" evidence="9">
    <location>
        <begin position="256"/>
        <end position="278"/>
    </location>
</feature>
<dbReference type="PROSITE" id="PS50929">
    <property type="entry name" value="ABC_TM1F"/>
    <property type="match status" value="1"/>
</dbReference>
<feature type="transmembrane region" description="Helical" evidence="9">
    <location>
        <begin position="20"/>
        <end position="43"/>
    </location>
</feature>
<dbReference type="InterPro" id="IPR003439">
    <property type="entry name" value="ABC_transporter-like_ATP-bd"/>
</dbReference>
<evidence type="ECO:0000256" key="1">
    <source>
        <dbReference type="ARBA" id="ARBA00004651"/>
    </source>
</evidence>
<dbReference type="GO" id="GO:0005524">
    <property type="term" value="F:ATP binding"/>
    <property type="evidence" value="ECO:0007669"/>
    <property type="project" value="UniProtKB-KW"/>
</dbReference>
<evidence type="ECO:0000256" key="9">
    <source>
        <dbReference type="SAM" id="Phobius"/>
    </source>
</evidence>
<keyword evidence="3" id="KW-1003">Cell membrane</keyword>
<evidence type="ECO:0000256" key="6">
    <source>
        <dbReference type="ARBA" id="ARBA00022840"/>
    </source>
</evidence>
<dbReference type="PANTHER" id="PTHR43394">
    <property type="entry name" value="ATP-DEPENDENT PERMEASE MDL1, MITOCHONDRIAL"/>
    <property type="match status" value="1"/>
</dbReference>
<dbReference type="InterPro" id="IPR011527">
    <property type="entry name" value="ABC1_TM_dom"/>
</dbReference>
<dbReference type="Gene3D" id="1.20.1560.10">
    <property type="entry name" value="ABC transporter type 1, transmembrane domain"/>
    <property type="match status" value="1"/>
</dbReference>
<evidence type="ECO:0000256" key="2">
    <source>
        <dbReference type="ARBA" id="ARBA00022448"/>
    </source>
</evidence>
<dbReference type="PROSITE" id="PS00211">
    <property type="entry name" value="ABC_TRANSPORTER_1"/>
    <property type="match status" value="1"/>
</dbReference>
<keyword evidence="2" id="KW-0813">Transport</keyword>
<dbReference type="EMBL" id="JAUNQW010000009">
    <property type="protein sequence ID" value="MDO5457314.1"/>
    <property type="molecule type" value="Genomic_DNA"/>
</dbReference>
<comment type="subcellular location">
    <subcellularLocation>
        <location evidence="1">Cell membrane</location>
        <topology evidence="1">Multi-pass membrane protein</topology>
    </subcellularLocation>
</comment>
<dbReference type="Gene3D" id="3.40.50.300">
    <property type="entry name" value="P-loop containing nucleotide triphosphate hydrolases"/>
    <property type="match status" value="1"/>
</dbReference>
<dbReference type="FunFam" id="3.40.50.300:FF:000287">
    <property type="entry name" value="Multidrug ABC transporter ATP-binding protein"/>
    <property type="match status" value="1"/>
</dbReference>
<keyword evidence="4 9" id="KW-0812">Transmembrane</keyword>
<evidence type="ECO:0000313" key="13">
    <source>
        <dbReference type="Proteomes" id="UP001171751"/>
    </source>
</evidence>
<comment type="caution">
    <text evidence="12">The sequence shown here is derived from an EMBL/GenBank/DDBJ whole genome shotgun (WGS) entry which is preliminary data.</text>
</comment>
<name>A0AA43UC91_9LACT</name>
<dbReference type="InterPro" id="IPR003593">
    <property type="entry name" value="AAA+_ATPase"/>
</dbReference>
<dbReference type="GO" id="GO:0016887">
    <property type="term" value="F:ATP hydrolysis activity"/>
    <property type="evidence" value="ECO:0007669"/>
    <property type="project" value="InterPro"/>
</dbReference>
<evidence type="ECO:0000313" key="12">
    <source>
        <dbReference type="EMBL" id="MDO5457314.1"/>
    </source>
</evidence>
<dbReference type="GO" id="GO:0005886">
    <property type="term" value="C:plasma membrane"/>
    <property type="evidence" value="ECO:0007669"/>
    <property type="project" value="UniProtKB-SubCell"/>
</dbReference>
<reference evidence="12" key="1">
    <citation type="submission" date="2023-07" db="EMBL/GenBank/DDBJ databases">
        <title>Between Cages and Wild: Unraveling the Impact of Captivity on Animal Microbiomes and Antimicrobial Resistance.</title>
        <authorList>
            <person name="Schmartz G.P."/>
            <person name="Rehner J."/>
            <person name="Schuff M.J."/>
            <person name="Becker S.L."/>
            <person name="Kravczyk M."/>
            <person name="Gurevich A."/>
            <person name="Francke R."/>
            <person name="Mueller R."/>
            <person name="Keller V."/>
            <person name="Keller A."/>
        </authorList>
    </citation>
    <scope>NUCLEOTIDE SEQUENCE</scope>
    <source>
        <strain evidence="12">S39M_St_73</strain>
    </source>
</reference>
<dbReference type="InterPro" id="IPR036640">
    <property type="entry name" value="ABC1_TM_sf"/>
</dbReference>
<dbReference type="Pfam" id="PF00664">
    <property type="entry name" value="ABC_membrane"/>
    <property type="match status" value="1"/>
</dbReference>
<evidence type="ECO:0000256" key="8">
    <source>
        <dbReference type="ARBA" id="ARBA00023136"/>
    </source>
</evidence>
<keyword evidence="8 9" id="KW-0472">Membrane</keyword>
<protein>
    <submittedName>
        <fullName evidence="12">ABC transporter ATP-binding protein</fullName>
    </submittedName>
</protein>
<evidence type="ECO:0000256" key="7">
    <source>
        <dbReference type="ARBA" id="ARBA00022989"/>
    </source>
</evidence>
<dbReference type="AlphaFoldDB" id="A0AA43UC91"/>